<feature type="coiled-coil region" evidence="1">
    <location>
        <begin position="218"/>
        <end position="245"/>
    </location>
</feature>
<evidence type="ECO:0000313" key="5">
    <source>
        <dbReference type="Proteomes" id="UP000024635"/>
    </source>
</evidence>
<organism evidence="4 5">
    <name type="scientific">Ancylostoma ceylanicum</name>
    <dbReference type="NCBI Taxonomy" id="53326"/>
    <lineage>
        <taxon>Eukaryota</taxon>
        <taxon>Metazoa</taxon>
        <taxon>Ecdysozoa</taxon>
        <taxon>Nematoda</taxon>
        <taxon>Chromadorea</taxon>
        <taxon>Rhabditida</taxon>
        <taxon>Rhabditina</taxon>
        <taxon>Rhabditomorpha</taxon>
        <taxon>Strongyloidea</taxon>
        <taxon>Ancylostomatidae</taxon>
        <taxon>Ancylostomatinae</taxon>
        <taxon>Ancylostoma</taxon>
    </lineage>
</organism>
<evidence type="ECO:0000256" key="1">
    <source>
        <dbReference type="SAM" id="Coils"/>
    </source>
</evidence>
<comment type="caution">
    <text evidence="4">The sequence shown here is derived from an EMBL/GenBank/DDBJ whole genome shotgun (WGS) entry which is preliminary data.</text>
</comment>
<feature type="transmembrane region" description="Helical" evidence="3">
    <location>
        <begin position="85"/>
        <end position="112"/>
    </location>
</feature>
<dbReference type="EMBL" id="JARK01001439">
    <property type="protein sequence ID" value="EYC01920.1"/>
    <property type="molecule type" value="Genomic_DNA"/>
</dbReference>
<dbReference type="OrthoDB" id="5905294at2759"/>
<keyword evidence="3" id="KW-0812">Transmembrane</keyword>
<keyword evidence="5" id="KW-1185">Reference proteome</keyword>
<feature type="region of interest" description="Disordered" evidence="2">
    <location>
        <begin position="350"/>
        <end position="471"/>
    </location>
</feature>
<keyword evidence="1" id="KW-0175">Coiled coil</keyword>
<evidence type="ECO:0000256" key="2">
    <source>
        <dbReference type="SAM" id="MobiDB-lite"/>
    </source>
</evidence>
<proteinExistence type="predicted"/>
<dbReference type="AlphaFoldDB" id="A0A016TGY5"/>
<feature type="transmembrane region" description="Helical" evidence="3">
    <location>
        <begin position="41"/>
        <end position="65"/>
    </location>
</feature>
<evidence type="ECO:0000313" key="4">
    <source>
        <dbReference type="EMBL" id="EYC01920.1"/>
    </source>
</evidence>
<sequence>MAEPVAYGGTIKEVLEEIGRFHFAANDVRRANDFTELVIEYLWVAVVPFFIQIAFAIVAIGTLVLRYRSVPAENHAPFGKTFFDLTGHASMIIVAILFVLFAGSFVTAYIAMHMCVGFIEGGDPPPLEHLDIDSKTNSSRVDIIRAIQKCEKRSSLLNAVGIRHVWSSNIDELNAEVGKIGRALGSFQTNIDLYKISFDMKEAAHEFQNAVDGITGNLVKSNKQARRIKEVADRASEQLNLLVKELYNLTHDLHPLLTIRAREEFFDNLINTVSLLKLDQHITMQDHDEHFVIHSPQCQPIVLIWTVFGPAHCLFITHPTQGLWPSFLICATGSLFLYCGVSKASSYVKPRSSVQAKRSTHESKRRKEKLPSKKKAKLSKRLSKRRKPSKRKRKSTEKKKTKSAEIVSVQSKETSKDMSKEVSKGGSKEKQSAETDDVHEQLARQVNYDRTQDEEEQPIGSTEQLKEKGAKVIPLTQMPKVPWDNYEPSQKQYSWRVYRSKGQFSPLPKELIQSIRDWKPPPVSELTPGEREIANVRTQDEEEMQPALLPLVSIFADVN</sequence>
<name>A0A016TGY5_9BILA</name>
<keyword evidence="3" id="KW-0472">Membrane</keyword>
<keyword evidence="3" id="KW-1133">Transmembrane helix</keyword>
<gene>
    <name evidence="4" type="primary">Acey_s0103.g3539</name>
    <name evidence="4" type="ORF">Y032_0103g3539</name>
</gene>
<reference evidence="5" key="1">
    <citation type="journal article" date="2015" name="Nat. Genet.">
        <title>The genome and transcriptome of the zoonotic hookworm Ancylostoma ceylanicum identify infection-specific gene families.</title>
        <authorList>
            <person name="Schwarz E.M."/>
            <person name="Hu Y."/>
            <person name="Antoshechkin I."/>
            <person name="Miller M.M."/>
            <person name="Sternberg P.W."/>
            <person name="Aroian R.V."/>
        </authorList>
    </citation>
    <scope>NUCLEOTIDE SEQUENCE</scope>
    <source>
        <strain evidence="5">HY135</strain>
    </source>
</reference>
<accession>A0A016TGY5</accession>
<feature type="compositionally biased region" description="Basic residues" evidence="2">
    <location>
        <begin position="363"/>
        <end position="401"/>
    </location>
</feature>
<dbReference type="Proteomes" id="UP000024635">
    <property type="component" value="Unassembled WGS sequence"/>
</dbReference>
<protein>
    <submittedName>
        <fullName evidence="4">Uncharacterized protein</fullName>
    </submittedName>
</protein>
<feature type="compositionally biased region" description="Basic and acidic residues" evidence="2">
    <location>
        <begin position="413"/>
        <end position="442"/>
    </location>
</feature>
<evidence type="ECO:0000256" key="3">
    <source>
        <dbReference type="SAM" id="Phobius"/>
    </source>
</evidence>